<protein>
    <submittedName>
        <fullName evidence="1">Uncharacterized protein</fullName>
    </submittedName>
</protein>
<organism evidence="1 2">
    <name type="scientific">Linnemannia elongata AG-77</name>
    <dbReference type="NCBI Taxonomy" id="1314771"/>
    <lineage>
        <taxon>Eukaryota</taxon>
        <taxon>Fungi</taxon>
        <taxon>Fungi incertae sedis</taxon>
        <taxon>Mucoromycota</taxon>
        <taxon>Mortierellomycotina</taxon>
        <taxon>Mortierellomycetes</taxon>
        <taxon>Mortierellales</taxon>
        <taxon>Mortierellaceae</taxon>
        <taxon>Linnemannia</taxon>
    </lineage>
</organism>
<proteinExistence type="predicted"/>
<dbReference type="Proteomes" id="UP000078512">
    <property type="component" value="Unassembled WGS sequence"/>
</dbReference>
<dbReference type="AlphaFoldDB" id="A0A197KJN3"/>
<accession>A0A197KJN3</accession>
<evidence type="ECO:0000313" key="1">
    <source>
        <dbReference type="EMBL" id="OAQ36781.1"/>
    </source>
</evidence>
<name>A0A197KJN3_9FUNG</name>
<dbReference type="EMBL" id="KV442011">
    <property type="protein sequence ID" value="OAQ36781.1"/>
    <property type="molecule type" value="Genomic_DNA"/>
</dbReference>
<keyword evidence="2" id="KW-1185">Reference proteome</keyword>
<evidence type="ECO:0000313" key="2">
    <source>
        <dbReference type="Proteomes" id="UP000078512"/>
    </source>
</evidence>
<reference evidence="1 2" key="1">
    <citation type="submission" date="2016-05" db="EMBL/GenBank/DDBJ databases">
        <title>Genome sequencing reveals origins of a unique bacterial endosymbiosis in the earliest lineages of terrestrial Fungi.</title>
        <authorList>
            <consortium name="DOE Joint Genome Institute"/>
            <person name="Uehling J."/>
            <person name="Gryganskyi A."/>
            <person name="Hameed K."/>
            <person name="Tschaplinski T."/>
            <person name="Misztal P."/>
            <person name="Wu S."/>
            <person name="Desiro A."/>
            <person name="Vande Pol N."/>
            <person name="Du Z.-Y."/>
            <person name="Zienkiewicz A."/>
            <person name="Zienkiewicz K."/>
            <person name="Morin E."/>
            <person name="Tisserant E."/>
            <person name="Splivallo R."/>
            <person name="Hainaut M."/>
            <person name="Henrissat B."/>
            <person name="Ohm R."/>
            <person name="Kuo A."/>
            <person name="Yan J."/>
            <person name="Lipzen A."/>
            <person name="Nolan M."/>
            <person name="Labutti K."/>
            <person name="Barry K."/>
            <person name="Goldstein A."/>
            <person name="Labbe J."/>
            <person name="Schadt C."/>
            <person name="Tuskan G."/>
            <person name="Grigoriev I."/>
            <person name="Martin F."/>
            <person name="Vilgalys R."/>
            <person name="Bonito G."/>
        </authorList>
    </citation>
    <scope>NUCLEOTIDE SEQUENCE [LARGE SCALE GENOMIC DNA]</scope>
    <source>
        <strain evidence="1 2">AG-77</strain>
    </source>
</reference>
<dbReference type="OrthoDB" id="2374371at2759"/>
<gene>
    <name evidence="1" type="ORF">K457DRAFT_12435</name>
</gene>
<sequence length="105" mass="11761">MLSLHFTQCPPIHTTLTYRNSAMSFKPAYMKLLALVVLLVTMSSFQAQVEANTWCFCNDYGTSSQICSFLGGKWDGGSCGLPTDDSAKLFRQTCENIRGKFNCWK</sequence>